<dbReference type="Pfam" id="PF04542">
    <property type="entry name" value="Sigma70_r2"/>
    <property type="match status" value="1"/>
</dbReference>
<evidence type="ECO:0000256" key="5">
    <source>
        <dbReference type="ARBA" id="ARBA00023163"/>
    </source>
</evidence>
<gene>
    <name evidence="8" type="ORF">MNBD_GAMMA15-1949</name>
</gene>
<proteinExistence type="inferred from homology"/>
<dbReference type="InterPro" id="IPR013249">
    <property type="entry name" value="RNA_pol_sigma70_r4_t2"/>
</dbReference>
<keyword evidence="3" id="KW-0731">Sigma factor</keyword>
<dbReference type="InterPro" id="IPR007627">
    <property type="entry name" value="RNA_pol_sigma70_r2"/>
</dbReference>
<dbReference type="SUPFAM" id="SSF88946">
    <property type="entry name" value="Sigma2 domain of RNA polymerase sigma factors"/>
    <property type="match status" value="1"/>
</dbReference>
<keyword evidence="5" id="KW-0804">Transcription</keyword>
<dbReference type="InterPro" id="IPR013324">
    <property type="entry name" value="RNA_pol_sigma_r3/r4-like"/>
</dbReference>
<dbReference type="Gene3D" id="1.10.10.10">
    <property type="entry name" value="Winged helix-like DNA-binding domain superfamily/Winged helix DNA-binding domain"/>
    <property type="match status" value="1"/>
</dbReference>
<evidence type="ECO:0000313" key="8">
    <source>
        <dbReference type="EMBL" id="VAW75163.1"/>
    </source>
</evidence>
<dbReference type="PANTHER" id="PTHR43133">
    <property type="entry name" value="RNA POLYMERASE ECF-TYPE SIGMA FACTO"/>
    <property type="match status" value="1"/>
</dbReference>
<dbReference type="GO" id="GO:0006352">
    <property type="term" value="P:DNA-templated transcription initiation"/>
    <property type="evidence" value="ECO:0007669"/>
    <property type="project" value="InterPro"/>
</dbReference>
<accession>A0A3B0YG68</accession>
<name>A0A3B0YG68_9ZZZZ</name>
<dbReference type="InterPro" id="IPR014284">
    <property type="entry name" value="RNA_pol_sigma-70_dom"/>
</dbReference>
<reference evidence="8" key="1">
    <citation type="submission" date="2018-06" db="EMBL/GenBank/DDBJ databases">
        <authorList>
            <person name="Zhirakovskaya E."/>
        </authorList>
    </citation>
    <scope>NUCLEOTIDE SEQUENCE</scope>
</reference>
<evidence type="ECO:0000256" key="3">
    <source>
        <dbReference type="ARBA" id="ARBA00023082"/>
    </source>
</evidence>
<evidence type="ECO:0000256" key="1">
    <source>
        <dbReference type="ARBA" id="ARBA00010641"/>
    </source>
</evidence>
<keyword evidence="4" id="KW-0238">DNA-binding</keyword>
<organism evidence="8">
    <name type="scientific">hydrothermal vent metagenome</name>
    <dbReference type="NCBI Taxonomy" id="652676"/>
    <lineage>
        <taxon>unclassified sequences</taxon>
        <taxon>metagenomes</taxon>
        <taxon>ecological metagenomes</taxon>
    </lineage>
</organism>
<evidence type="ECO:0000256" key="2">
    <source>
        <dbReference type="ARBA" id="ARBA00023015"/>
    </source>
</evidence>
<dbReference type="NCBIfam" id="TIGR02937">
    <property type="entry name" value="sigma70-ECF"/>
    <property type="match status" value="1"/>
</dbReference>
<dbReference type="NCBIfam" id="TIGR02943">
    <property type="entry name" value="Sig70_famx1"/>
    <property type="match status" value="1"/>
</dbReference>
<keyword evidence="2" id="KW-0805">Transcription regulation</keyword>
<protein>
    <submittedName>
        <fullName evidence="8">RNA polymerase ECF-type sigma factor</fullName>
    </submittedName>
</protein>
<dbReference type="GO" id="GO:0016987">
    <property type="term" value="F:sigma factor activity"/>
    <property type="evidence" value="ECO:0007669"/>
    <property type="project" value="UniProtKB-KW"/>
</dbReference>
<evidence type="ECO:0000256" key="4">
    <source>
        <dbReference type="ARBA" id="ARBA00023125"/>
    </source>
</evidence>
<sequence length="204" mass="23138">MSTAPDSITVPELDPARWLEDYGDALFRFAMGRLRDASHAEDMVQETLMAALLTRTSYSGHASERTWLTGILKHKIIDFIRKQIRETTVDDINALSDTATECGVDSQFDARGYWVRPPRNWGNPDETLHNRQFLDVFETCLQRLKPALAQVFALKELSGLSNKEICNELDITTTNCGVMLYRARMGLRHCLDAKWSGDDPRETG</sequence>
<dbReference type="InterPro" id="IPR036388">
    <property type="entry name" value="WH-like_DNA-bd_sf"/>
</dbReference>
<comment type="similarity">
    <text evidence="1">Belongs to the sigma-70 factor family. ECF subfamily.</text>
</comment>
<dbReference type="EMBL" id="UOFN01000046">
    <property type="protein sequence ID" value="VAW75163.1"/>
    <property type="molecule type" value="Genomic_DNA"/>
</dbReference>
<feature type="domain" description="RNA polymerase sigma factor 70 region 4 type 2" evidence="7">
    <location>
        <begin position="136"/>
        <end position="184"/>
    </location>
</feature>
<feature type="domain" description="RNA polymerase sigma-70 region 2" evidence="6">
    <location>
        <begin position="20"/>
        <end position="83"/>
    </location>
</feature>
<dbReference type="AlphaFoldDB" id="A0A3B0YG68"/>
<dbReference type="InterPro" id="IPR014289">
    <property type="entry name" value="RNA_pol_sigma-24-rel"/>
</dbReference>
<dbReference type="InterPro" id="IPR039425">
    <property type="entry name" value="RNA_pol_sigma-70-like"/>
</dbReference>
<evidence type="ECO:0000259" key="6">
    <source>
        <dbReference type="Pfam" id="PF04542"/>
    </source>
</evidence>
<dbReference type="PANTHER" id="PTHR43133:SF8">
    <property type="entry name" value="RNA POLYMERASE SIGMA FACTOR HI_1459-RELATED"/>
    <property type="match status" value="1"/>
</dbReference>
<dbReference type="InterPro" id="IPR013325">
    <property type="entry name" value="RNA_pol_sigma_r2"/>
</dbReference>
<dbReference type="Pfam" id="PF08281">
    <property type="entry name" value="Sigma70_r4_2"/>
    <property type="match status" value="1"/>
</dbReference>
<dbReference type="GO" id="GO:0003677">
    <property type="term" value="F:DNA binding"/>
    <property type="evidence" value="ECO:0007669"/>
    <property type="project" value="UniProtKB-KW"/>
</dbReference>
<dbReference type="SUPFAM" id="SSF88659">
    <property type="entry name" value="Sigma3 and sigma4 domains of RNA polymerase sigma factors"/>
    <property type="match status" value="1"/>
</dbReference>
<evidence type="ECO:0000259" key="7">
    <source>
        <dbReference type="Pfam" id="PF08281"/>
    </source>
</evidence>
<dbReference type="Gene3D" id="1.10.1740.10">
    <property type="match status" value="1"/>
</dbReference>